<dbReference type="PROSITE" id="PS00455">
    <property type="entry name" value="AMP_BINDING"/>
    <property type="match status" value="1"/>
</dbReference>
<gene>
    <name evidence="2" type="primary">nmdO</name>
</gene>
<dbReference type="PANTHER" id="PTHR43767">
    <property type="entry name" value="LONG-CHAIN-FATTY-ACID--COA LIGASE"/>
    <property type="match status" value="1"/>
</dbReference>
<dbReference type="PANTHER" id="PTHR43767:SF1">
    <property type="entry name" value="NONRIBOSOMAL PEPTIDE SYNTHASE PES1 (EUROFUNG)-RELATED"/>
    <property type="match status" value="1"/>
</dbReference>
<dbReference type="Gene3D" id="3.30.300.30">
    <property type="match status" value="1"/>
</dbReference>
<dbReference type="SUPFAM" id="SSF56801">
    <property type="entry name" value="Acetyl-CoA synthetase-like"/>
    <property type="match status" value="1"/>
</dbReference>
<evidence type="ECO:0000259" key="1">
    <source>
        <dbReference type="Pfam" id="PF00501"/>
    </source>
</evidence>
<reference evidence="2" key="1">
    <citation type="journal article" date="2017" name="Angew. Chem. Int. Ed. Engl.">
        <title>Characterization of Giant Modular PKSs Provides Insight into Genetic Mechanism for Structural Diversification of Aminopolyol Polyketides.</title>
        <authorList>
            <person name="Zhang L."/>
            <person name="Hashimoto T."/>
            <person name="Qin B."/>
            <person name="Hashimoto J."/>
            <person name="Kozone I."/>
            <person name="Kawahara I."/>
            <person name="Okada M."/>
            <person name="Awakawa T."/>
            <person name="Ito T."/>
            <person name="Asakawa Y."/>
            <person name="Ueki M."/>
            <person name="Takahashi S."/>
            <person name="Osada H."/>
            <person name="Wakimoto T."/>
            <person name="Ikeda H."/>
            <person name="Shin-ya K."/>
            <person name="Abe I."/>
        </authorList>
    </citation>
    <scope>NUCLEOTIDE SEQUENCE</scope>
    <source>
        <strain evidence="2">RK95-74</strain>
    </source>
</reference>
<evidence type="ECO:0000313" key="2">
    <source>
        <dbReference type="EMBL" id="BAW35621.1"/>
    </source>
</evidence>
<sequence>MTAKIYALDSVQTLADFELDAIRVADVIREQHGVAAGDRVILKAGNSAAYVSVLFALMHVGASIVLIDQQEHPDETRRIARRTGADIAFVDDDSPIHDDGRVVDLYEVIAPAAGRPLSTRELSFDAWANRQDGLIMWTSGSTGEPKGAVKSGRKFLTNLERNAAQVGHREDDVLLPLLPFAHQYGLSMVLIAWLTRCSLVIAPYKRLDRAVQMAGRTGATVIDATPSSYRTMLNLVGRKASLRTRLEQVRMFCSGAAPLDGALSDAYVAEFGLPLLDSYGSTELGNIAFATLENPVSCGRAMEGIKLRVIDESGIEAAPGQAGEIEVDTPDALEGHLAEDGTIDAMPTGWHPTGDLGYLDRHDNLFVLGRKFAVHRYGYLLYPELVERKAAVARISTRIVPLPDERRRGDVQLVFFVEDDEQRDAKYWRERLCEVLPVYEQPNRVEVLDAFPLNRNGKPDKKQLEEIARG</sequence>
<dbReference type="EMBL" id="LC208004">
    <property type="protein sequence ID" value="BAW35621.1"/>
    <property type="molecule type" value="Genomic_DNA"/>
</dbReference>
<organism evidence="2">
    <name type="scientific">Streptomyces sp. RK95-74</name>
    <dbReference type="NCBI Taxonomy" id="1934390"/>
    <lineage>
        <taxon>Bacteria</taxon>
        <taxon>Bacillati</taxon>
        <taxon>Actinomycetota</taxon>
        <taxon>Actinomycetes</taxon>
        <taxon>Kitasatosporales</taxon>
        <taxon>Streptomycetaceae</taxon>
        <taxon>Streptomyces</taxon>
    </lineage>
</organism>
<dbReference type="InterPro" id="IPR045851">
    <property type="entry name" value="AMP-bd_C_sf"/>
</dbReference>
<dbReference type="Pfam" id="PF00501">
    <property type="entry name" value="AMP-binding"/>
    <property type="match status" value="1"/>
</dbReference>
<dbReference type="AlphaFoldDB" id="A0A1L7P0D0"/>
<dbReference type="InterPro" id="IPR050237">
    <property type="entry name" value="ATP-dep_AMP-bd_enzyme"/>
</dbReference>
<dbReference type="InterPro" id="IPR042099">
    <property type="entry name" value="ANL_N_sf"/>
</dbReference>
<dbReference type="InterPro" id="IPR000873">
    <property type="entry name" value="AMP-dep_synth/lig_dom"/>
</dbReference>
<dbReference type="InterPro" id="IPR020845">
    <property type="entry name" value="AMP-binding_CS"/>
</dbReference>
<dbReference type="Gene3D" id="3.40.50.12780">
    <property type="entry name" value="N-terminal domain of ligase-like"/>
    <property type="match status" value="1"/>
</dbReference>
<proteinExistence type="predicted"/>
<feature type="domain" description="AMP-dependent synthetase/ligase" evidence="1">
    <location>
        <begin position="12"/>
        <end position="335"/>
    </location>
</feature>
<name>A0A1L7P0D0_9ACTN</name>
<dbReference type="CDD" id="cd04433">
    <property type="entry name" value="AFD_class_I"/>
    <property type="match status" value="1"/>
</dbReference>
<accession>A0A1L7P0D0</accession>
<protein>
    <submittedName>
        <fullName evidence="2">Putative two-component system response regulator</fullName>
    </submittedName>
</protein>
<dbReference type="GO" id="GO:0016878">
    <property type="term" value="F:acid-thiol ligase activity"/>
    <property type="evidence" value="ECO:0007669"/>
    <property type="project" value="UniProtKB-ARBA"/>
</dbReference>